<dbReference type="Pfam" id="PF12937">
    <property type="entry name" value="F-box-like"/>
    <property type="match status" value="1"/>
</dbReference>
<feature type="compositionally biased region" description="Basic and acidic residues" evidence="1">
    <location>
        <begin position="66"/>
        <end position="82"/>
    </location>
</feature>
<dbReference type="OMA" id="NSRQMKW"/>
<dbReference type="SMART" id="SM00256">
    <property type="entry name" value="FBOX"/>
    <property type="match status" value="1"/>
</dbReference>
<dbReference type="GeneTree" id="ENSGT00390000017718"/>
<dbReference type="AlphaFoldDB" id="A0A8C4R563"/>
<evidence type="ECO:0000313" key="3">
    <source>
        <dbReference type="Ensembl" id="ENSEBUP00000024284.1"/>
    </source>
</evidence>
<feature type="domain" description="F-box" evidence="2">
    <location>
        <begin position="9"/>
        <end position="55"/>
    </location>
</feature>
<dbReference type="InterPro" id="IPR001810">
    <property type="entry name" value="F-box_dom"/>
</dbReference>
<dbReference type="CDD" id="cd22104">
    <property type="entry name" value="F-box_FBXO33"/>
    <property type="match status" value="1"/>
</dbReference>
<dbReference type="PANTHER" id="PTHR20933">
    <property type="entry name" value="F-BOX ONLY PROTEIN 33"/>
    <property type="match status" value="1"/>
</dbReference>
<name>A0A8C4R563_EPTBU</name>
<dbReference type="Ensembl" id="ENSEBUT00000024860.1">
    <property type="protein sequence ID" value="ENSEBUP00000024284.1"/>
    <property type="gene ID" value="ENSEBUG00000014962.1"/>
</dbReference>
<organism evidence="3 4">
    <name type="scientific">Eptatretus burgeri</name>
    <name type="common">Inshore hagfish</name>
    <dbReference type="NCBI Taxonomy" id="7764"/>
    <lineage>
        <taxon>Eukaryota</taxon>
        <taxon>Metazoa</taxon>
        <taxon>Chordata</taxon>
        <taxon>Craniata</taxon>
        <taxon>Vertebrata</taxon>
        <taxon>Cyclostomata</taxon>
        <taxon>Myxini</taxon>
        <taxon>Myxiniformes</taxon>
        <taxon>Myxinidae</taxon>
        <taxon>Eptatretinae</taxon>
        <taxon>Eptatretus</taxon>
    </lineage>
</organism>
<reference evidence="3" key="2">
    <citation type="submission" date="2025-09" db="UniProtKB">
        <authorList>
            <consortium name="Ensembl"/>
        </authorList>
    </citation>
    <scope>IDENTIFICATION</scope>
</reference>
<dbReference type="Gene3D" id="3.80.10.10">
    <property type="entry name" value="Ribonuclease Inhibitor"/>
    <property type="match status" value="1"/>
</dbReference>
<dbReference type="SUPFAM" id="SSF81383">
    <property type="entry name" value="F-box domain"/>
    <property type="match status" value="1"/>
</dbReference>
<feature type="region of interest" description="Disordered" evidence="1">
    <location>
        <begin position="66"/>
        <end position="88"/>
    </location>
</feature>
<dbReference type="InterPro" id="IPR032675">
    <property type="entry name" value="LRR_dom_sf"/>
</dbReference>
<reference evidence="3" key="1">
    <citation type="submission" date="2025-08" db="UniProtKB">
        <authorList>
            <consortium name="Ensembl"/>
        </authorList>
    </citation>
    <scope>IDENTIFICATION</scope>
</reference>
<accession>A0A8C4R563</accession>
<protein>
    <submittedName>
        <fullName evidence="3">F-box protein 33</fullName>
    </submittedName>
</protein>
<evidence type="ECO:0000259" key="2">
    <source>
        <dbReference type="PROSITE" id="PS50181"/>
    </source>
</evidence>
<dbReference type="PANTHER" id="PTHR20933:SF3">
    <property type="entry name" value="F-BOX ONLY PROTEIN 33"/>
    <property type="match status" value="1"/>
</dbReference>
<evidence type="ECO:0000256" key="1">
    <source>
        <dbReference type="SAM" id="MobiDB-lite"/>
    </source>
</evidence>
<dbReference type="GO" id="GO:0031398">
    <property type="term" value="P:positive regulation of protein ubiquitination"/>
    <property type="evidence" value="ECO:0007669"/>
    <property type="project" value="TreeGrafter"/>
</dbReference>
<evidence type="ECO:0000313" key="4">
    <source>
        <dbReference type="Proteomes" id="UP000694388"/>
    </source>
</evidence>
<dbReference type="Proteomes" id="UP000694388">
    <property type="component" value="Unplaced"/>
</dbReference>
<proteinExistence type="predicted"/>
<dbReference type="Gene3D" id="1.20.1280.50">
    <property type="match status" value="1"/>
</dbReference>
<sequence>MALSLCRQQVDPAALPWEIIVHVLAFLPGRDRLAASSVCSRWRACLFHPSLWPRLHLRLAGPATRSERVGDSNRGNEEKCREDDCDNDGDDGDVEKAGDCLQAAAFLARRCGAFVRDFSLAIEVVGRGFVSGDGSLDALRSHAAAALALLRPLARNRNLEKLALLGDSVVDVLGPPLGADTVVQNLPYTLLDPDNEKSKELQWLLRQLLRSCKRLRWLSLAFMLEAAAPDLLQTLPSTTLASLQHLSLLRLHGSPPLGNSSGDTLPLLRPAEASRLMALRCLALDAPDFTAELAQALARRGDATPLSRLCLLLHHQHPRLNKSMDGMPQDQDWKALATRNPLLRVYVLAVGVGAELLHRLFRPGLPLERLHLDGCPGVSTALLDNVGQQYNRWLSHVLLVREMNDMGPPALNLNTDRAEDPLVLLAWKCSHLTRLTVHDGFMIPCPLKA</sequence>
<dbReference type="PROSITE" id="PS50181">
    <property type="entry name" value="FBOX"/>
    <property type="match status" value="1"/>
</dbReference>
<keyword evidence="4" id="KW-1185">Reference proteome</keyword>
<dbReference type="InterPro" id="IPR036047">
    <property type="entry name" value="F-box-like_dom_sf"/>
</dbReference>